<dbReference type="AlphaFoldDB" id="A0A8X6YXA1"/>
<accession>A0A8X6YXA1</accession>
<dbReference type="EMBL" id="BMAV01023360">
    <property type="protein sequence ID" value="GFY79020.1"/>
    <property type="molecule type" value="Genomic_DNA"/>
</dbReference>
<feature type="region of interest" description="Disordered" evidence="1">
    <location>
        <begin position="1"/>
        <end position="23"/>
    </location>
</feature>
<comment type="caution">
    <text evidence="2">The sequence shown here is derived from an EMBL/GenBank/DDBJ whole genome shotgun (WGS) entry which is preliminary data.</text>
</comment>
<feature type="compositionally biased region" description="Basic and acidic residues" evidence="1">
    <location>
        <begin position="1"/>
        <end position="11"/>
    </location>
</feature>
<sequence length="83" mass="9836">MILTQRRETHSDSSPNNRTLKRKFGRVCKTRKMDRKFKRIPLNFGWSMLRNPNFKLSVNHAFSHQRKLVASEKKQEMSADSSD</sequence>
<protein>
    <submittedName>
        <fullName evidence="2">Uncharacterized protein</fullName>
    </submittedName>
</protein>
<keyword evidence="3" id="KW-1185">Reference proteome</keyword>
<gene>
    <name evidence="2" type="ORF">TNIN_471491</name>
</gene>
<evidence type="ECO:0000313" key="2">
    <source>
        <dbReference type="EMBL" id="GFY79020.1"/>
    </source>
</evidence>
<organism evidence="2 3">
    <name type="scientific">Trichonephila inaurata madagascariensis</name>
    <dbReference type="NCBI Taxonomy" id="2747483"/>
    <lineage>
        <taxon>Eukaryota</taxon>
        <taxon>Metazoa</taxon>
        <taxon>Ecdysozoa</taxon>
        <taxon>Arthropoda</taxon>
        <taxon>Chelicerata</taxon>
        <taxon>Arachnida</taxon>
        <taxon>Araneae</taxon>
        <taxon>Araneomorphae</taxon>
        <taxon>Entelegynae</taxon>
        <taxon>Araneoidea</taxon>
        <taxon>Nephilidae</taxon>
        <taxon>Trichonephila</taxon>
        <taxon>Trichonephila inaurata</taxon>
    </lineage>
</organism>
<name>A0A8X6YXA1_9ARAC</name>
<proteinExistence type="predicted"/>
<evidence type="ECO:0000313" key="3">
    <source>
        <dbReference type="Proteomes" id="UP000886998"/>
    </source>
</evidence>
<reference evidence="2" key="1">
    <citation type="submission" date="2020-08" db="EMBL/GenBank/DDBJ databases">
        <title>Multicomponent nature underlies the extraordinary mechanical properties of spider dragline silk.</title>
        <authorList>
            <person name="Kono N."/>
            <person name="Nakamura H."/>
            <person name="Mori M."/>
            <person name="Yoshida Y."/>
            <person name="Ohtoshi R."/>
            <person name="Malay A.D."/>
            <person name="Moran D.A.P."/>
            <person name="Tomita M."/>
            <person name="Numata K."/>
            <person name="Arakawa K."/>
        </authorList>
    </citation>
    <scope>NUCLEOTIDE SEQUENCE</scope>
</reference>
<dbReference type="Proteomes" id="UP000886998">
    <property type="component" value="Unassembled WGS sequence"/>
</dbReference>
<evidence type="ECO:0000256" key="1">
    <source>
        <dbReference type="SAM" id="MobiDB-lite"/>
    </source>
</evidence>